<evidence type="ECO:0000313" key="2">
    <source>
        <dbReference type="EMBL" id="KAG2441745.1"/>
    </source>
</evidence>
<dbReference type="OrthoDB" id="10689686at2759"/>
<feature type="region of interest" description="Disordered" evidence="1">
    <location>
        <begin position="710"/>
        <end position="744"/>
    </location>
</feature>
<reference evidence="2" key="1">
    <citation type="journal article" date="2020" name="bioRxiv">
        <title>Comparative genomics of Chlamydomonas.</title>
        <authorList>
            <person name="Craig R.J."/>
            <person name="Hasan A.R."/>
            <person name="Ness R.W."/>
            <person name="Keightley P.D."/>
        </authorList>
    </citation>
    <scope>NUCLEOTIDE SEQUENCE</scope>
    <source>
        <strain evidence="2">SAG 7.73</strain>
    </source>
</reference>
<feature type="region of interest" description="Disordered" evidence="1">
    <location>
        <begin position="633"/>
        <end position="653"/>
    </location>
</feature>
<feature type="compositionally biased region" description="Acidic residues" evidence="1">
    <location>
        <begin position="59"/>
        <end position="92"/>
    </location>
</feature>
<protein>
    <submittedName>
        <fullName evidence="2">Uncharacterized protein</fullName>
    </submittedName>
</protein>
<comment type="caution">
    <text evidence="2">The sequence shown here is derived from an EMBL/GenBank/DDBJ whole genome shotgun (WGS) entry which is preliminary data.</text>
</comment>
<evidence type="ECO:0000256" key="1">
    <source>
        <dbReference type="SAM" id="MobiDB-lite"/>
    </source>
</evidence>
<feature type="region of interest" description="Disordered" evidence="1">
    <location>
        <begin position="482"/>
        <end position="525"/>
    </location>
</feature>
<feature type="compositionally biased region" description="Low complexity" evidence="1">
    <location>
        <begin position="419"/>
        <end position="433"/>
    </location>
</feature>
<sequence length="948" mass="96571">MHFCDCANRAPVAGASSAAVKEEASPGAHRCHHHHHRNPPHHHHHHHARAGSSTGDLLGWDEDDGDEDVSYEEEEGFGALDLEDEEEDEQPAADERRPVEQPRVAGARASGSDASCADEGGGHSGSGNKETWTILDDGELVDPADVIVLASDRSAFGSLQGSVIEVAPFDFKNSNAGTGGAAGSPDSDMLVRLAAILVRFMAVRRTTPPPQPQHNPWQPHGSAVAEPPAALSTVSVESELQQLGLCGVRFGEAVSQTNATTPGPGAMTAATAAAAALGAAAGSSGSVAWRAPVALATTAAGAAEGHGKRASVGAAAQQQQQQPKLLAMDMGQGVTWALPHLTMLELGDLDSSSEGEGGDDSEEEELQMLGWQKLERRQRHAAGLAGSLAALVPGGGGIGASAACSRPPPSPTISFVRGQNQQLQQQCHQQVQQPRAAHADSRSPVRGPKARMSGRSVSQLPPLIEEEEHSCEVAGGTVCAPAATEGGARSPPSSPAVPTSRVSGSPTTSTSMPLDGGVSRSGSKELQWGSRLPICTLDIIACAGGTGAAGEATAASSCNGSTGSSTTAAAKTFTRRSRSFGAIDLRVQAPCLFLRRHRRAVEATTASADNSPLPSSASLCSAPLTPRDACGSVTSSCDSESDSSGEGKAGSSSLAGRLRRLVSALQQSFSGGGSGPSAHVEAAREAKASNVAHALGGPILSSCSLNSDGTSCTSSSSAQPSNTAAQENPLSPQLSPQPSQPAVEQSTVAMLARQLHAGMGASSQPAVVTDSNMACRTDTAFAKPQRRTVLGMVVRKTGNADQGLPHPADVRSSPSGFFLSAALTGDLRLRAGARASSSKQSAVAHLDRAAVNTKEGETADGEGPQPQPLAEAEAEEDLLQQEPASPFIFGRIASLFRHMPPPSSLASSAASSGAEQPHVAVAVDTSAAGAHSTVAGCPLYASARVPAA</sequence>
<gene>
    <name evidence="2" type="ORF">HXX76_003360</name>
</gene>
<organism evidence="2 3">
    <name type="scientific">Chlamydomonas incerta</name>
    <dbReference type="NCBI Taxonomy" id="51695"/>
    <lineage>
        <taxon>Eukaryota</taxon>
        <taxon>Viridiplantae</taxon>
        <taxon>Chlorophyta</taxon>
        <taxon>core chlorophytes</taxon>
        <taxon>Chlorophyceae</taxon>
        <taxon>CS clade</taxon>
        <taxon>Chlamydomonadales</taxon>
        <taxon>Chlamydomonadaceae</taxon>
        <taxon>Chlamydomonas</taxon>
    </lineage>
</organism>
<dbReference type="Proteomes" id="UP000650467">
    <property type="component" value="Unassembled WGS sequence"/>
</dbReference>
<feature type="region of interest" description="Disordered" evidence="1">
    <location>
        <begin position="402"/>
        <end position="462"/>
    </location>
</feature>
<name>A0A835W6Y6_CHLIN</name>
<feature type="compositionally biased region" description="Polar residues" evidence="1">
    <location>
        <begin position="496"/>
        <end position="512"/>
    </location>
</feature>
<keyword evidence="3" id="KW-1185">Reference proteome</keyword>
<dbReference type="AlphaFoldDB" id="A0A835W6Y6"/>
<proteinExistence type="predicted"/>
<feature type="compositionally biased region" description="Low complexity" evidence="1">
    <location>
        <begin position="710"/>
        <end position="741"/>
    </location>
</feature>
<feature type="region of interest" description="Disordered" evidence="1">
    <location>
        <begin position="11"/>
        <end position="131"/>
    </location>
</feature>
<feature type="region of interest" description="Disordered" evidence="1">
    <location>
        <begin position="853"/>
        <end position="876"/>
    </location>
</feature>
<dbReference type="EMBL" id="JAEHOC010000005">
    <property type="protein sequence ID" value="KAG2441745.1"/>
    <property type="molecule type" value="Genomic_DNA"/>
</dbReference>
<feature type="compositionally biased region" description="Basic residues" evidence="1">
    <location>
        <begin position="29"/>
        <end position="49"/>
    </location>
</feature>
<evidence type="ECO:0000313" key="3">
    <source>
        <dbReference type="Proteomes" id="UP000650467"/>
    </source>
</evidence>
<accession>A0A835W6Y6</accession>